<dbReference type="Proteomes" id="UP001150538">
    <property type="component" value="Unassembled WGS sequence"/>
</dbReference>
<evidence type="ECO:0000256" key="4">
    <source>
        <dbReference type="ARBA" id="ARBA00022827"/>
    </source>
</evidence>
<feature type="domain" description="Oxidoreductase FAD/NAD(P)-binding" evidence="8">
    <location>
        <begin position="333"/>
        <end position="415"/>
    </location>
</feature>
<dbReference type="PANTHER" id="PTHR19370">
    <property type="entry name" value="NADH-CYTOCHROME B5 REDUCTASE"/>
    <property type="match status" value="1"/>
</dbReference>
<evidence type="ECO:0000256" key="1">
    <source>
        <dbReference type="ARBA" id="ARBA00001974"/>
    </source>
</evidence>
<comment type="similarity">
    <text evidence="2">Belongs to the flavoprotein pyridine nucleotide cytochrome reductase family.</text>
</comment>
<keyword evidence="5" id="KW-0560">Oxidoreductase</keyword>
<sequence>MAVNENPIIAQYLAEVARAKKRAEEKKQQETLLKDAFDTKVKIEYNNQSAVSKEGKKLRPVYGIIKTSDSKYELRLPPPPQRPGPEDCCQNGCVPCIMDTYRETLEEYEAKVAKLKTEYAKLCTTTSGPAKIVDRDTATGTSGSFDQVPKNEIIHCDEEDIGENYDGCLLCECGESTASCACNKDGKIDGRPEFPINPLTFRSLSIHSIHNPSPSSIIIELDWIIDDVVSSKALECGWHIHIRVPIHRTQPTSGTQNGSSHTSLITRAFTPVFVPISETSRRACLYIRLYDNNAMSTHFKAMTEKDKLLVRGPLRTNYDTRKIVDTENLLLFGAGSGIAPLYQILDQRSRHTNASDNQKGKVLLIYCCQTMDQVWLEDRLIHMLSQQYGCQLYLFISQGARSQMPVSSRLLEHQANSNTRRNNEGPLVHMKFCRLTTESLQEIVKRFLDQSNYDIMDSHSAVSVICGPKPFNKDLGASLHKLFNTPKSCHDSDNIITLE</sequence>
<evidence type="ECO:0000256" key="7">
    <source>
        <dbReference type="SAM" id="Coils"/>
    </source>
</evidence>
<feature type="domain" description="Oxidoreductase-like" evidence="9">
    <location>
        <begin position="75"/>
        <end position="116"/>
    </location>
</feature>
<evidence type="ECO:0000256" key="6">
    <source>
        <dbReference type="PIRSR" id="PIRSR601834-1"/>
    </source>
</evidence>
<comment type="cofactor">
    <cofactor evidence="1 6">
        <name>FAD</name>
        <dbReference type="ChEBI" id="CHEBI:57692"/>
    </cofactor>
</comment>
<evidence type="ECO:0000259" key="9">
    <source>
        <dbReference type="Pfam" id="PF09791"/>
    </source>
</evidence>
<dbReference type="SUPFAM" id="SSF63380">
    <property type="entry name" value="Riboflavin synthase domain-like"/>
    <property type="match status" value="1"/>
</dbReference>
<proteinExistence type="inferred from homology"/>
<comment type="caution">
    <text evidence="10">The sequence shown here is derived from an EMBL/GenBank/DDBJ whole genome shotgun (WGS) entry which is preliminary data.</text>
</comment>
<organism evidence="10 11">
    <name type="scientific">Mycoemilia scoparia</name>
    <dbReference type="NCBI Taxonomy" id="417184"/>
    <lineage>
        <taxon>Eukaryota</taxon>
        <taxon>Fungi</taxon>
        <taxon>Fungi incertae sedis</taxon>
        <taxon>Zoopagomycota</taxon>
        <taxon>Kickxellomycotina</taxon>
        <taxon>Kickxellomycetes</taxon>
        <taxon>Kickxellales</taxon>
        <taxon>Kickxellaceae</taxon>
        <taxon>Mycoemilia</taxon>
    </lineage>
</organism>
<feature type="binding site" evidence="6">
    <location>
        <position position="267"/>
    </location>
    <ligand>
        <name>FAD</name>
        <dbReference type="ChEBI" id="CHEBI:57692"/>
    </ligand>
</feature>
<dbReference type="EMBL" id="JANBPU010000053">
    <property type="protein sequence ID" value="KAJ1918091.1"/>
    <property type="molecule type" value="Genomic_DNA"/>
</dbReference>
<dbReference type="GO" id="GO:0016491">
    <property type="term" value="F:oxidoreductase activity"/>
    <property type="evidence" value="ECO:0007669"/>
    <property type="project" value="UniProtKB-KW"/>
</dbReference>
<dbReference type="InterPro" id="IPR017938">
    <property type="entry name" value="Riboflavin_synthase-like_b-brl"/>
</dbReference>
<feature type="binding site" evidence="6">
    <location>
        <position position="296"/>
    </location>
    <ligand>
        <name>FAD</name>
        <dbReference type="ChEBI" id="CHEBI:57692"/>
    </ligand>
</feature>
<accession>A0A9W7ZWJ2</accession>
<evidence type="ECO:0000256" key="3">
    <source>
        <dbReference type="ARBA" id="ARBA00022630"/>
    </source>
</evidence>
<evidence type="ECO:0000256" key="2">
    <source>
        <dbReference type="ARBA" id="ARBA00006105"/>
    </source>
</evidence>
<protein>
    <submittedName>
        <fullName evidence="10">Uncharacterized protein</fullName>
    </submittedName>
</protein>
<name>A0A9W7ZWJ2_9FUNG</name>
<reference evidence="10" key="1">
    <citation type="submission" date="2022-07" db="EMBL/GenBank/DDBJ databases">
        <title>Phylogenomic reconstructions and comparative analyses of Kickxellomycotina fungi.</title>
        <authorList>
            <person name="Reynolds N.K."/>
            <person name="Stajich J.E."/>
            <person name="Barry K."/>
            <person name="Grigoriev I.V."/>
            <person name="Crous P."/>
            <person name="Smith M.E."/>
        </authorList>
    </citation>
    <scope>NUCLEOTIDE SEQUENCE</scope>
    <source>
        <strain evidence="10">NBRC 100468</strain>
    </source>
</reference>
<dbReference type="Gene3D" id="2.40.30.10">
    <property type="entry name" value="Translation factors"/>
    <property type="match status" value="1"/>
</dbReference>
<keyword evidence="11" id="KW-1185">Reference proteome</keyword>
<dbReference type="Pfam" id="PF09791">
    <property type="entry name" value="Oxidored-like"/>
    <property type="match status" value="1"/>
</dbReference>
<dbReference type="InterPro" id="IPR001834">
    <property type="entry name" value="CBR-like"/>
</dbReference>
<keyword evidence="4 6" id="KW-0274">FAD</keyword>
<keyword evidence="7" id="KW-0175">Coiled coil</keyword>
<dbReference type="Pfam" id="PF00175">
    <property type="entry name" value="NAD_binding_1"/>
    <property type="match status" value="1"/>
</dbReference>
<gene>
    <name evidence="10" type="ORF">H4219_002812</name>
</gene>
<dbReference type="Gene3D" id="3.40.50.80">
    <property type="entry name" value="Nucleotide-binding domain of ferredoxin-NADP reductase (FNR) module"/>
    <property type="match status" value="1"/>
</dbReference>
<keyword evidence="3 6" id="KW-0285">Flavoprotein</keyword>
<dbReference type="SUPFAM" id="SSF52343">
    <property type="entry name" value="Ferredoxin reductase-like, C-terminal NADP-linked domain"/>
    <property type="match status" value="1"/>
</dbReference>
<dbReference type="AlphaFoldDB" id="A0A9W7ZWJ2"/>
<dbReference type="InterPro" id="IPR039261">
    <property type="entry name" value="FNR_nucleotide-bd"/>
</dbReference>
<feature type="coiled-coil region" evidence="7">
    <location>
        <begin position="9"/>
        <end position="36"/>
    </location>
</feature>
<feature type="coiled-coil region" evidence="7">
    <location>
        <begin position="98"/>
        <end position="125"/>
    </location>
</feature>
<evidence type="ECO:0000259" key="8">
    <source>
        <dbReference type="Pfam" id="PF00175"/>
    </source>
</evidence>
<dbReference type="InterPro" id="IPR001433">
    <property type="entry name" value="OxRdtase_FAD/NAD-bd"/>
</dbReference>
<evidence type="ECO:0000313" key="11">
    <source>
        <dbReference type="Proteomes" id="UP001150538"/>
    </source>
</evidence>
<evidence type="ECO:0000256" key="5">
    <source>
        <dbReference type="ARBA" id="ARBA00023002"/>
    </source>
</evidence>
<dbReference type="PANTHER" id="PTHR19370:SF184">
    <property type="entry name" value="NADH-CYTOCHROME B5 REDUCTASE-LIKE"/>
    <property type="match status" value="1"/>
</dbReference>
<dbReference type="OrthoDB" id="432685at2759"/>
<evidence type="ECO:0000313" key="10">
    <source>
        <dbReference type="EMBL" id="KAJ1918091.1"/>
    </source>
</evidence>
<dbReference type="InterPro" id="IPR019180">
    <property type="entry name" value="Oxidoreductase-like_N"/>
</dbReference>
<feature type="binding site" evidence="6">
    <location>
        <position position="295"/>
    </location>
    <ligand>
        <name>FAD</name>
        <dbReference type="ChEBI" id="CHEBI:57692"/>
    </ligand>
</feature>